<evidence type="ECO:0000259" key="1">
    <source>
        <dbReference type="Pfam" id="PF01590"/>
    </source>
</evidence>
<reference evidence="2 3" key="1">
    <citation type="submission" date="2019-08" db="EMBL/GenBank/DDBJ databases">
        <authorList>
            <person name="Peeters C."/>
        </authorList>
    </citation>
    <scope>NUCLEOTIDE SEQUENCE [LARGE SCALE GENOMIC DNA]</scope>
    <source>
        <strain evidence="2 3">LMG 31117</strain>
    </source>
</reference>
<dbReference type="Proteomes" id="UP000383122">
    <property type="component" value="Unassembled WGS sequence"/>
</dbReference>
<dbReference type="Pfam" id="PF01590">
    <property type="entry name" value="GAF"/>
    <property type="match status" value="1"/>
</dbReference>
<protein>
    <recommendedName>
        <fullName evidence="1">GAF domain-containing protein</fullName>
    </recommendedName>
</protein>
<dbReference type="InterPro" id="IPR003018">
    <property type="entry name" value="GAF"/>
</dbReference>
<name>A0A5E5AFF7_9BURK</name>
<accession>A0A5E5AFF7</accession>
<gene>
    <name evidence="2" type="ORF">PAN31117_04356</name>
</gene>
<evidence type="ECO:0000313" key="2">
    <source>
        <dbReference type="EMBL" id="VVE72314.1"/>
    </source>
</evidence>
<feature type="domain" description="GAF" evidence="1">
    <location>
        <begin position="110"/>
        <end position="196"/>
    </location>
</feature>
<proteinExistence type="predicted"/>
<dbReference type="EMBL" id="CABPSP010000014">
    <property type="protein sequence ID" value="VVE72314.1"/>
    <property type="molecule type" value="Genomic_DNA"/>
</dbReference>
<evidence type="ECO:0000313" key="3">
    <source>
        <dbReference type="Proteomes" id="UP000383122"/>
    </source>
</evidence>
<organism evidence="2 3">
    <name type="scientific">Pandoraea anapnoica</name>
    <dbReference type="NCBI Taxonomy" id="2508301"/>
    <lineage>
        <taxon>Bacteria</taxon>
        <taxon>Pseudomonadati</taxon>
        <taxon>Pseudomonadota</taxon>
        <taxon>Betaproteobacteria</taxon>
        <taxon>Burkholderiales</taxon>
        <taxon>Burkholderiaceae</taxon>
        <taxon>Pandoraea</taxon>
    </lineage>
</organism>
<dbReference type="AlphaFoldDB" id="A0A5E5AFF7"/>
<sequence>MHRRQFAFAGVISAGSLFVGSRSADATPTVAGSRVYRDDIASALLTQIRQAESVTAGFGAWSSIVRPILPFAHLTALVCRAPDAAGAVGEPQIGDVQRVFSTIPTAYPVGGWKHLTGSDWARYVLIDQRTLIASGHERLMHFFPDYALLESLGVRTLVNIPVVVCRRTVGAFALLLETPTVDQDALAQVEAIALLMSGVFTLGQGASR</sequence>
<keyword evidence="3" id="KW-1185">Reference proteome</keyword>